<evidence type="ECO:0000313" key="2">
    <source>
        <dbReference type="EMBL" id="THC81688.1"/>
    </source>
</evidence>
<protein>
    <submittedName>
        <fullName evidence="1">Uncharacterized protein</fullName>
    </submittedName>
</protein>
<evidence type="ECO:0000313" key="4">
    <source>
        <dbReference type="Proteomes" id="UP000307517"/>
    </source>
</evidence>
<dbReference type="AlphaFoldDB" id="A0AAX0K3S0"/>
<reference evidence="2 4" key="2">
    <citation type="submission" date="2019-04" db="EMBL/GenBank/DDBJ databases">
        <title>Genome Announcement to Ensure Probiotic Safety of Lactobacillus rhamnosus UBLR-58.</title>
        <authorList>
            <person name="Sulthana A."/>
            <person name="Lakshmi S.G."/>
            <person name="Madempudi R.S."/>
        </authorList>
    </citation>
    <scope>NUCLEOTIDE SEQUENCE [LARGE SCALE GENOMIC DNA]</scope>
    <source>
        <strain evidence="2 4">UBLR-58</strain>
    </source>
</reference>
<sequence length="61" mass="6306">MPTTSETTLTTGGCGWLLIKLIGANKQAPLTCLLAIGQADLMKQVGGLLTLFCLQIGTIDG</sequence>
<dbReference type="Proteomes" id="UP000307517">
    <property type="component" value="Unassembled WGS sequence"/>
</dbReference>
<comment type="caution">
    <text evidence="1">The sequence shown here is derived from an EMBL/GenBank/DDBJ whole genome shotgun (WGS) entry which is preliminary data.</text>
</comment>
<accession>A0AAX0K3S0</accession>
<dbReference type="Proteomes" id="UP000189067">
    <property type="component" value="Unassembled WGS sequence"/>
</dbReference>
<dbReference type="EMBL" id="MTJY01000019">
    <property type="protein sequence ID" value="ONN75435.1"/>
    <property type="molecule type" value="Genomic_DNA"/>
</dbReference>
<dbReference type="EMBL" id="SSHM01000001">
    <property type="protein sequence ID" value="THC81688.1"/>
    <property type="molecule type" value="Genomic_DNA"/>
</dbReference>
<evidence type="ECO:0000313" key="3">
    <source>
        <dbReference type="Proteomes" id="UP000189067"/>
    </source>
</evidence>
<name>A0AAX0K3S0_LACRH</name>
<reference evidence="1 3" key="1">
    <citation type="submission" date="2017-01" db="EMBL/GenBank/DDBJ databases">
        <title>In silico prediction, in vitro antibacterial spectrum and physicochemical properties of a putative bacteriocin produced by Lactobacillus rhamnosus strain L156.4.</title>
        <authorList>
            <person name="Silveira A.M."/>
            <person name="Monteiro A.S."/>
            <person name="Santos V.L."/>
            <person name="Nicoli J.R."/>
            <person name="Azevedo V."/>
            <person name="Soares S.C."/>
            <person name="Castro-Oliveira L."/>
            <person name="Dias-Souza M.V."/>
            <person name="Nardi R.M."/>
        </authorList>
    </citation>
    <scope>NUCLEOTIDE SEQUENCE [LARGE SCALE GENOMIC DNA]</scope>
    <source>
        <strain evidence="1 3">L156.4</strain>
    </source>
</reference>
<gene>
    <name evidence="1" type="ORF">BWR10_02860</name>
    <name evidence="2" type="ORF">E6L36_11865</name>
</gene>
<proteinExistence type="predicted"/>
<evidence type="ECO:0000313" key="1">
    <source>
        <dbReference type="EMBL" id="ONN75435.1"/>
    </source>
</evidence>
<organism evidence="1 3">
    <name type="scientific">Lacticaseibacillus rhamnosus</name>
    <name type="common">Lactobacillus rhamnosus</name>
    <dbReference type="NCBI Taxonomy" id="47715"/>
    <lineage>
        <taxon>Bacteria</taxon>
        <taxon>Bacillati</taxon>
        <taxon>Bacillota</taxon>
        <taxon>Bacilli</taxon>
        <taxon>Lactobacillales</taxon>
        <taxon>Lactobacillaceae</taxon>
        <taxon>Lacticaseibacillus</taxon>
    </lineage>
</organism>